<dbReference type="Gene3D" id="1.50.10.10">
    <property type="match status" value="1"/>
</dbReference>
<dbReference type="GO" id="GO:0005975">
    <property type="term" value="P:carbohydrate metabolic process"/>
    <property type="evidence" value="ECO:0007669"/>
    <property type="project" value="InterPro"/>
</dbReference>
<accession>A0A7C1GS37</accession>
<dbReference type="Proteomes" id="UP000886198">
    <property type="component" value="Unassembled WGS sequence"/>
</dbReference>
<dbReference type="AlphaFoldDB" id="A0A7C1GS37"/>
<gene>
    <name evidence="1" type="ORF">ENN47_10555</name>
</gene>
<proteinExistence type="predicted"/>
<dbReference type="EMBL" id="DSBT01000323">
    <property type="protein sequence ID" value="HDP78599.1"/>
    <property type="molecule type" value="Genomic_DNA"/>
</dbReference>
<reference evidence="1" key="1">
    <citation type="journal article" date="2020" name="mSystems">
        <title>Genome- and Community-Level Interaction Insights into Carbon Utilization and Element Cycling Functions of Hydrothermarchaeota in Hydrothermal Sediment.</title>
        <authorList>
            <person name="Zhou Z."/>
            <person name="Liu Y."/>
            <person name="Xu W."/>
            <person name="Pan J."/>
            <person name="Luo Z.H."/>
            <person name="Li M."/>
        </authorList>
    </citation>
    <scope>NUCLEOTIDE SEQUENCE [LARGE SCALE GENOMIC DNA]</scope>
    <source>
        <strain evidence="1">SpSt-1179</strain>
    </source>
</reference>
<dbReference type="SUPFAM" id="SSF48208">
    <property type="entry name" value="Six-hairpin glycosidases"/>
    <property type="match status" value="1"/>
</dbReference>
<protein>
    <submittedName>
        <fullName evidence="1">Uncharacterized protein</fullName>
    </submittedName>
</protein>
<evidence type="ECO:0000313" key="1">
    <source>
        <dbReference type="EMBL" id="HDP78599.1"/>
    </source>
</evidence>
<organism evidence="1">
    <name type="scientific">Mesotoga infera</name>
    <dbReference type="NCBI Taxonomy" id="1236046"/>
    <lineage>
        <taxon>Bacteria</taxon>
        <taxon>Thermotogati</taxon>
        <taxon>Thermotogota</taxon>
        <taxon>Thermotogae</taxon>
        <taxon>Kosmotogales</taxon>
        <taxon>Kosmotogaceae</taxon>
        <taxon>Mesotoga</taxon>
    </lineage>
</organism>
<comment type="caution">
    <text evidence="1">The sequence shown here is derived from an EMBL/GenBank/DDBJ whole genome shotgun (WGS) entry which is preliminary data.</text>
</comment>
<sequence length="770" mass="84320">MKRALIIPVLLISFMLIGIEVQINLNHLEFLRDQFAVEEESETGYWIYADRLPDGNYKHADAPGEGVTCVDDVSRAAILYLRLFETSGMEKHYDRAKEALMFVISMQDSDGDFYNFVFDDGSINRNGPTSRKGGNWWAARALWALAMGARISHSIDPELSTQLANAAQRCFREIIDFERDGLIQGYTDLSSVVLLGAAELYAISNDASLGSFIKRCAAALQSKLILDEDSIFNGFVDESSPSEPTHFWHGWGSRQLEALAVAGEILEDDSLLEISAESFKRSSMLLINAGPIYSISGYLQLFPQIAYAAESAISAGFRLYQLTGDGDIAAITALLGSWYLGANRLNQSLIGNDGEGFDGLEFSHVNRNAGAESTISMLLSLERIEGLPEEYGYLFSAGIEILTPVLVLEAESMRAGLSESEIIQSAGVSGSALTKISGAFSLRQPVTLSEVPHSVFAATNEVRTGEVVFALRLGESKSENTIEIEAKTVQKLGVLNGNGKETTLTVGGKLSEGSFDIDQIILIPEIAAVYLLENDVSIVFNFKGYSGFDEGISVIDGRVFEREKRIVEVPVLPVSLTEMNGFAHLNLIEYFDNNGIAASDERKTANFDNPQGLFGASYISSELERAIDSGSLAVEDTEFMVNVDGNDNLRLTGQALTFSAEIFDKICILGAANHGDYTGEALLIYEDDYQQVIPMSFSDWCGGPSTGEKIAFEFSGRYDNTGNTERIKCMLYYRCVDLLDKPLKEIVLPQMPNVHVFAISLSRAESGSRE</sequence>
<dbReference type="InterPro" id="IPR008928">
    <property type="entry name" value="6-hairpin_glycosidase_sf"/>
</dbReference>
<dbReference type="InterPro" id="IPR012341">
    <property type="entry name" value="6hp_glycosidase-like_sf"/>
</dbReference>
<name>A0A7C1GS37_9BACT</name>